<accession>A0A0X8JEL1</accession>
<dbReference type="PANTHER" id="PTHR23135">
    <property type="entry name" value="MUR LIGASE FAMILY MEMBER"/>
    <property type="match status" value="1"/>
</dbReference>
<dbReference type="SUPFAM" id="SSF53623">
    <property type="entry name" value="MurD-like peptide ligases, catalytic domain"/>
    <property type="match status" value="1"/>
</dbReference>
<proteinExistence type="inferred from homology"/>
<comment type="catalytic activity">
    <reaction evidence="4">
        <text>beta-D-GlcNAc-(1-&gt;4)-Mur2Ac(oyl-L-Ala-gamma-D-Glu-L-Lys-D-Ala-D-Ala)-di-trans,octa-cis-undecaprenyl diphosphate + ATP = beta-D-GlcNAc-(1-&gt;4)-Mur2Ac(oyl-L-Ala-gamma-D-O-P-Glu-L-Lys-D-Ala-D-Ala)-di-trans,octa-cis-undecaprenyl diphosphate + ADP</text>
        <dbReference type="Rhea" id="RHEA:59488"/>
        <dbReference type="ChEBI" id="CHEBI:30616"/>
        <dbReference type="ChEBI" id="CHEBI:60033"/>
        <dbReference type="ChEBI" id="CHEBI:143132"/>
        <dbReference type="ChEBI" id="CHEBI:456216"/>
    </reaction>
</comment>
<feature type="domain" description="Mur ligase central" evidence="6">
    <location>
        <begin position="64"/>
        <end position="182"/>
    </location>
</feature>
<comment type="catalytic activity">
    <reaction evidence="4">
        <text>beta-D-GlcNAc-(1-&gt;4)-Mur2Ac(oyl-L-Ala-gamma-D-Glu-L-Lys-D-Ala-D-Ala)-di-trans,octa-cis-undecaprenyl diphosphate + L-glutamine + ATP + H2O = beta-D-GlcNAc-(1-&gt;4)-Mur2Ac(oyl-L-Ala-D-isoglutaminyl-L-Lys-D-Ala-D-Ala)-di-trans,octa-cis-undecaprenyl diphosphate + L-glutamate + ADP + phosphate + H(+)</text>
        <dbReference type="Rhea" id="RHEA:57928"/>
        <dbReference type="ChEBI" id="CHEBI:15377"/>
        <dbReference type="ChEBI" id="CHEBI:15378"/>
        <dbReference type="ChEBI" id="CHEBI:29985"/>
        <dbReference type="ChEBI" id="CHEBI:30616"/>
        <dbReference type="ChEBI" id="CHEBI:43474"/>
        <dbReference type="ChEBI" id="CHEBI:58359"/>
        <dbReference type="ChEBI" id="CHEBI:60033"/>
        <dbReference type="ChEBI" id="CHEBI:62233"/>
        <dbReference type="ChEBI" id="CHEBI:456216"/>
        <dbReference type="EC" id="6.3.5.13"/>
    </reaction>
</comment>
<keyword evidence="2 4" id="KW-0547">Nucleotide-binding</keyword>
<organism evidence="8 9">
    <name type="scientific">Actinomyces radicidentis</name>
    <dbReference type="NCBI Taxonomy" id="111015"/>
    <lineage>
        <taxon>Bacteria</taxon>
        <taxon>Bacillati</taxon>
        <taxon>Actinomycetota</taxon>
        <taxon>Actinomycetes</taxon>
        <taxon>Actinomycetales</taxon>
        <taxon>Actinomycetaceae</taxon>
        <taxon>Actinomyces</taxon>
    </lineage>
</organism>
<dbReference type="EC" id="6.3.5.13" evidence="4"/>
<comment type="function">
    <text evidence="4">The lipid II isoglutaminyl synthase complex catalyzes the formation of alpha-D-isoglutamine in the cell wall lipid II stem peptide. The MurT subunit catalyzes the ATP-dependent amidation of D-glutamate residue of lipid II, converting it to an isoglutamine residue.</text>
</comment>
<dbReference type="PANTHER" id="PTHR23135:SF7">
    <property type="entry name" value="LIPID II ISOGLUTAMINYL SYNTHASE (GLUTAMINE-HYDROLYZING) SUBUNIT MURT"/>
    <property type="match status" value="1"/>
</dbReference>
<comment type="caution">
    <text evidence="4">Lacks conserved residue(s) required for the propagation of feature annotation.</text>
</comment>
<evidence type="ECO:0000259" key="7">
    <source>
        <dbReference type="Pfam" id="PF08353"/>
    </source>
</evidence>
<evidence type="ECO:0000313" key="8">
    <source>
        <dbReference type="EMBL" id="AMD87137.1"/>
    </source>
</evidence>
<gene>
    <name evidence="4" type="primary">murT</name>
    <name evidence="8" type="ORF">AXF14_05455</name>
</gene>
<evidence type="ECO:0000256" key="1">
    <source>
        <dbReference type="ARBA" id="ARBA00022598"/>
    </source>
</evidence>
<evidence type="ECO:0000259" key="6">
    <source>
        <dbReference type="Pfam" id="PF08245"/>
    </source>
</evidence>
<dbReference type="GO" id="GO:0140282">
    <property type="term" value="F:carbon-nitrogen ligase activity on lipid II"/>
    <property type="evidence" value="ECO:0007669"/>
    <property type="project" value="UniProtKB-UniRule"/>
</dbReference>
<dbReference type="KEGG" id="ard:AXF14_05455"/>
<dbReference type="EMBL" id="CP014228">
    <property type="protein sequence ID" value="AMD87137.1"/>
    <property type="molecule type" value="Genomic_DNA"/>
</dbReference>
<evidence type="ECO:0000256" key="4">
    <source>
        <dbReference type="HAMAP-Rule" id="MF_02214"/>
    </source>
</evidence>
<protein>
    <recommendedName>
        <fullName evidence="4">Lipid II isoglutaminyl synthase (glutamine-hydrolyzing) subunit MurT</fullName>
        <ecNumber evidence="4">6.3.5.13</ecNumber>
    </recommendedName>
</protein>
<dbReference type="STRING" id="111015.AXF14_05455"/>
<dbReference type="AlphaFoldDB" id="A0A0X8JEL1"/>
<dbReference type="UniPathway" id="UPA00219"/>
<dbReference type="InterPro" id="IPR043703">
    <property type="entry name" value="Lipid_II_synth_MurT"/>
</dbReference>
<keyword evidence="1 4" id="KW-0436">Ligase</keyword>
<dbReference type="Pfam" id="PF08353">
    <property type="entry name" value="MurT_C"/>
    <property type="match status" value="1"/>
</dbReference>
<comment type="similarity">
    <text evidence="4">Belongs to the MurCDEF family. MurT subfamily.</text>
</comment>
<evidence type="ECO:0000313" key="9">
    <source>
        <dbReference type="Proteomes" id="UP000065220"/>
    </source>
</evidence>
<dbReference type="HAMAP" id="MF_02214">
    <property type="entry name" value="Lipid_II_synth_MurT"/>
    <property type="match status" value="1"/>
</dbReference>
<evidence type="ECO:0000256" key="2">
    <source>
        <dbReference type="ARBA" id="ARBA00022741"/>
    </source>
</evidence>
<keyword evidence="9" id="KW-1185">Reference proteome</keyword>
<dbReference type="Pfam" id="PF08245">
    <property type="entry name" value="Mur_ligase_M"/>
    <property type="match status" value="1"/>
</dbReference>
<evidence type="ECO:0000256" key="3">
    <source>
        <dbReference type="ARBA" id="ARBA00022840"/>
    </source>
</evidence>
<dbReference type="Proteomes" id="UP000065220">
    <property type="component" value="Chromosome"/>
</dbReference>
<dbReference type="InterPro" id="IPR013221">
    <property type="entry name" value="Mur_ligase_cen"/>
</dbReference>
<comment type="subunit">
    <text evidence="4">Forms a heterodimer with GatD.</text>
</comment>
<dbReference type="InterPro" id="IPR018109">
    <property type="entry name" value="Folylpolyglutamate_synth_CS"/>
</dbReference>
<keyword evidence="4" id="KW-0133">Cell shape</keyword>
<dbReference type="GO" id="GO:0046872">
    <property type="term" value="F:metal ion binding"/>
    <property type="evidence" value="ECO:0007669"/>
    <property type="project" value="UniProtKB-KW"/>
</dbReference>
<name>A0A0X8JEL1_ACTRD</name>
<keyword evidence="4" id="KW-0479">Metal-binding</keyword>
<comment type="pathway">
    <text evidence="4">Cell wall biogenesis; peptidoglycan biosynthesis.</text>
</comment>
<keyword evidence="3 4" id="KW-0067">ATP-binding</keyword>
<dbReference type="GO" id="GO:0004326">
    <property type="term" value="F:tetrahydrofolylpolyglutamate synthase activity"/>
    <property type="evidence" value="ECO:0007669"/>
    <property type="project" value="InterPro"/>
</dbReference>
<keyword evidence="4" id="KW-0961">Cell wall biogenesis/degradation</keyword>
<keyword evidence="4" id="KW-0573">Peptidoglycan synthesis</keyword>
<evidence type="ECO:0000256" key="5">
    <source>
        <dbReference type="SAM" id="MobiDB-lite"/>
    </source>
</evidence>
<dbReference type="GO" id="GO:0008360">
    <property type="term" value="P:regulation of cell shape"/>
    <property type="evidence" value="ECO:0007669"/>
    <property type="project" value="UniProtKB-KW"/>
</dbReference>
<dbReference type="GO" id="GO:0009252">
    <property type="term" value="P:peptidoglycan biosynthetic process"/>
    <property type="evidence" value="ECO:0007669"/>
    <property type="project" value="UniProtKB-UniRule"/>
</dbReference>
<dbReference type="GO" id="GO:0071555">
    <property type="term" value="P:cell wall organization"/>
    <property type="evidence" value="ECO:0007669"/>
    <property type="project" value="UniProtKB-KW"/>
</dbReference>
<dbReference type="InterPro" id="IPR036565">
    <property type="entry name" value="Mur-like_cat_sf"/>
</dbReference>
<comment type="catalytic activity">
    <reaction evidence="4">
        <text>beta-D-GlcNAc-(1-&gt;4)-Mur2Ac(oyl-L-Ala-gamma-D-O-P-Glu-L-Lys-D-Ala-D-Ala)-di-trans,octa-cis-undecaprenyl diphosphate + NH4(+) = beta-D-GlcNAc-(1-&gt;4)-Mur2Ac(oyl-L-Ala-D-isoglutaminyl-L-Lys-D-Ala-D-Ala)-di-trans,octa-cis-undecaprenyl diphosphate + phosphate + H(+)</text>
        <dbReference type="Rhea" id="RHEA:57932"/>
        <dbReference type="ChEBI" id="CHEBI:15378"/>
        <dbReference type="ChEBI" id="CHEBI:28938"/>
        <dbReference type="ChEBI" id="CHEBI:43474"/>
        <dbReference type="ChEBI" id="CHEBI:62233"/>
        <dbReference type="ChEBI" id="CHEBI:143132"/>
    </reaction>
</comment>
<reference evidence="9" key="1">
    <citation type="submission" date="2016-02" db="EMBL/GenBank/DDBJ databases">
        <authorList>
            <person name="Holder M.E."/>
            <person name="Ajami N.J."/>
            <person name="Petrosino J.F."/>
        </authorList>
    </citation>
    <scope>NUCLEOTIDE SEQUENCE [LARGE SCALE GENOMIC DNA]</scope>
    <source>
        <strain evidence="9">CCUG 36733</strain>
    </source>
</reference>
<dbReference type="InterPro" id="IPR013564">
    <property type="entry name" value="MurT_C"/>
</dbReference>
<feature type="domain" description="Lipid II isoglutaminyl synthase (glutamine-hydrolyzing) subunit MurT C-terminal" evidence="7">
    <location>
        <begin position="357"/>
        <end position="480"/>
    </location>
</feature>
<feature type="active site" evidence="4">
    <location>
        <position position="396"/>
    </location>
</feature>
<dbReference type="Gene3D" id="3.40.1190.10">
    <property type="entry name" value="Mur-like, catalytic domain"/>
    <property type="match status" value="1"/>
</dbReference>
<dbReference type="OrthoDB" id="9803907at2"/>
<feature type="region of interest" description="Disordered" evidence="5">
    <location>
        <begin position="217"/>
        <end position="267"/>
    </location>
</feature>
<dbReference type="GO" id="GO:0005524">
    <property type="term" value="F:ATP binding"/>
    <property type="evidence" value="ECO:0007669"/>
    <property type="project" value="UniProtKB-UniRule"/>
</dbReference>
<dbReference type="PROSITE" id="PS01011">
    <property type="entry name" value="FOLYLPOLYGLU_SYNT_1"/>
    <property type="match status" value="1"/>
</dbReference>
<sequence>MAAPIPASLRSRATVALGRAARAAARVRGGGSGGTAFPGLVMERTDPGFLKRTLDQLPQGVIVVSGTNGKTTTTKMVVQLLEDQGLTVLTNRTGSNFVRGVLASLLTEVDAAGRVHADVAVLELDEAHAVRFVELVHPRACLLLNVMRDQLDRFGEIDYTASLLHKVAAATSEVVVTNVDDPRLGGATFLGDLTARTAGFGAGPALRSLFLSDDDLRTGGTTGSTTEPAEAHPAGVGSATAPGADDVPRSAASREATVGKTVAPPSSEVVPEPRVVLEHIEGQRAAVRVDAAERTVDFAIPGIHNQLNACAALALVLEVLGERVDLERALRTLSEVQAAFGRGEVLELDGHDVQLSLVKNPAGFRMGLLTAEEAVRVGGPETVMIAINDEYADGRDMSWLWDIDFSALREEGVAVVTGVRAWDMALRLRYDDVPVGIVEPDLDRAIERLRKAAATDADKRPADGHDSAGSMRVFTTYTAMLALRARLARLTDVEEVMK</sequence>